<sequence>MSQEIQPTSLTPREICALRLLAVDARARIDKQLEDELYAKGLLQSAWDRALSPAGRDAIHLQMDAARRAVG</sequence>
<proteinExistence type="predicted"/>
<dbReference type="Proteomes" id="UP000643403">
    <property type="component" value="Unassembled WGS sequence"/>
</dbReference>
<reference evidence="2" key="1">
    <citation type="journal article" date="2019" name="Int. J. Syst. Evol. Microbiol.">
        <title>The Global Catalogue of Microorganisms (GCM) 10K type strain sequencing project: providing services to taxonomists for standard genome sequencing and annotation.</title>
        <authorList>
            <consortium name="The Broad Institute Genomics Platform"/>
            <consortium name="The Broad Institute Genome Sequencing Center for Infectious Disease"/>
            <person name="Wu L."/>
            <person name="Ma J."/>
        </authorList>
    </citation>
    <scope>NUCLEOTIDE SEQUENCE [LARGE SCALE GENOMIC DNA]</scope>
    <source>
        <strain evidence="2">KCTC 22558</strain>
    </source>
</reference>
<keyword evidence="2" id="KW-1185">Reference proteome</keyword>
<dbReference type="RefSeq" id="WP_189447847.1">
    <property type="nucleotide sequence ID" value="NZ_BMXY01000001.1"/>
</dbReference>
<gene>
    <name evidence="1" type="ORF">GCM10008101_12350</name>
</gene>
<comment type="caution">
    <text evidence="1">The sequence shown here is derived from an EMBL/GenBank/DDBJ whole genome shotgun (WGS) entry which is preliminary data.</text>
</comment>
<protein>
    <submittedName>
        <fullName evidence="1">Uncharacterized protein</fullName>
    </submittedName>
</protein>
<organism evidence="1 2">
    <name type="scientific">Cognatilysobacter xinjiangensis</name>
    <dbReference type="NCBI Taxonomy" id="546892"/>
    <lineage>
        <taxon>Bacteria</taxon>
        <taxon>Pseudomonadati</taxon>
        <taxon>Pseudomonadota</taxon>
        <taxon>Gammaproteobacteria</taxon>
        <taxon>Lysobacterales</taxon>
        <taxon>Lysobacteraceae</taxon>
        <taxon>Cognatilysobacter</taxon>
    </lineage>
</organism>
<accession>A0ABQ3BX18</accession>
<evidence type="ECO:0000313" key="2">
    <source>
        <dbReference type="Proteomes" id="UP000643403"/>
    </source>
</evidence>
<dbReference type="EMBL" id="BMXY01000001">
    <property type="protein sequence ID" value="GGZ60046.1"/>
    <property type="molecule type" value="Genomic_DNA"/>
</dbReference>
<name>A0ABQ3BX18_9GAMM</name>
<evidence type="ECO:0000313" key="1">
    <source>
        <dbReference type="EMBL" id="GGZ60046.1"/>
    </source>
</evidence>